<feature type="chain" id="PRO_5036411856" description="G-protein coupled receptors family 2 profile 2 domain-containing protein" evidence="6">
    <location>
        <begin position="21"/>
        <end position="721"/>
    </location>
</feature>
<name>A0A815KBM5_9BILA</name>
<dbReference type="EMBL" id="CAJOBI010004743">
    <property type="protein sequence ID" value="CAF4011941.1"/>
    <property type="molecule type" value="Genomic_DNA"/>
</dbReference>
<feature type="transmembrane region" description="Helical" evidence="5">
    <location>
        <begin position="382"/>
        <end position="405"/>
    </location>
</feature>
<dbReference type="EMBL" id="CAJNOW010003733">
    <property type="protein sequence ID" value="CAF1393515.1"/>
    <property type="molecule type" value="Genomic_DNA"/>
</dbReference>
<dbReference type="Proteomes" id="UP000663834">
    <property type="component" value="Unassembled WGS sequence"/>
</dbReference>
<keyword evidence="2 5" id="KW-0812">Transmembrane</keyword>
<evidence type="ECO:0000256" key="5">
    <source>
        <dbReference type="SAM" id="Phobius"/>
    </source>
</evidence>
<evidence type="ECO:0000259" key="7">
    <source>
        <dbReference type="PROSITE" id="PS50261"/>
    </source>
</evidence>
<dbReference type="SMART" id="SM00303">
    <property type="entry name" value="GPS"/>
    <property type="match status" value="1"/>
</dbReference>
<feature type="transmembrane region" description="Helical" evidence="5">
    <location>
        <begin position="591"/>
        <end position="615"/>
    </location>
</feature>
<dbReference type="Proteomes" id="UP000676336">
    <property type="component" value="Unassembled WGS sequence"/>
</dbReference>
<evidence type="ECO:0000256" key="2">
    <source>
        <dbReference type="ARBA" id="ARBA00022692"/>
    </source>
</evidence>
<evidence type="ECO:0000256" key="3">
    <source>
        <dbReference type="ARBA" id="ARBA00022989"/>
    </source>
</evidence>
<dbReference type="InterPro" id="IPR000203">
    <property type="entry name" value="GPS"/>
</dbReference>
<evidence type="ECO:0000313" key="11">
    <source>
        <dbReference type="EMBL" id="CAF4011941.1"/>
    </source>
</evidence>
<dbReference type="GO" id="GO:0007166">
    <property type="term" value="P:cell surface receptor signaling pathway"/>
    <property type="evidence" value="ECO:0007669"/>
    <property type="project" value="InterPro"/>
</dbReference>
<dbReference type="PROSITE" id="PS50261">
    <property type="entry name" value="G_PROTEIN_RECEP_F2_4"/>
    <property type="match status" value="1"/>
</dbReference>
<dbReference type="Pfam" id="PF01825">
    <property type="entry name" value="GPS"/>
    <property type="match status" value="1"/>
</dbReference>
<dbReference type="InterPro" id="IPR017981">
    <property type="entry name" value="GPCR_2-like_7TM"/>
</dbReference>
<dbReference type="GO" id="GO:0005886">
    <property type="term" value="C:plasma membrane"/>
    <property type="evidence" value="ECO:0007669"/>
    <property type="project" value="TreeGrafter"/>
</dbReference>
<keyword evidence="4 5" id="KW-0472">Membrane</keyword>
<evidence type="ECO:0000313" key="12">
    <source>
        <dbReference type="Proteomes" id="UP000663834"/>
    </source>
</evidence>
<dbReference type="InterPro" id="IPR046338">
    <property type="entry name" value="GAIN_dom_sf"/>
</dbReference>
<evidence type="ECO:0000313" key="9">
    <source>
        <dbReference type="EMBL" id="CAF2104489.1"/>
    </source>
</evidence>
<feature type="signal peptide" evidence="6">
    <location>
        <begin position="1"/>
        <end position="20"/>
    </location>
</feature>
<evidence type="ECO:0000313" key="8">
    <source>
        <dbReference type="EMBL" id="CAF1393515.1"/>
    </source>
</evidence>
<keyword evidence="3 5" id="KW-1133">Transmembrane helix</keyword>
<feature type="domain" description="G-protein coupled receptors family 2 profile 2" evidence="7">
    <location>
        <begin position="380"/>
        <end position="645"/>
    </location>
</feature>
<keyword evidence="6" id="KW-0732">Signal</keyword>
<dbReference type="GO" id="GO:0004888">
    <property type="term" value="F:transmembrane signaling receptor activity"/>
    <property type="evidence" value="ECO:0007669"/>
    <property type="project" value="InterPro"/>
</dbReference>
<dbReference type="Proteomes" id="UP000681720">
    <property type="component" value="Unassembled WGS sequence"/>
</dbReference>
<organism evidence="8 12">
    <name type="scientific">Rotaria magnacalcarata</name>
    <dbReference type="NCBI Taxonomy" id="392030"/>
    <lineage>
        <taxon>Eukaryota</taxon>
        <taxon>Metazoa</taxon>
        <taxon>Spiralia</taxon>
        <taxon>Gnathifera</taxon>
        <taxon>Rotifera</taxon>
        <taxon>Eurotatoria</taxon>
        <taxon>Bdelloidea</taxon>
        <taxon>Philodinida</taxon>
        <taxon>Philodinidae</taxon>
        <taxon>Rotaria</taxon>
    </lineage>
</organism>
<comment type="caution">
    <text evidence="8">The sequence shown here is derived from an EMBL/GenBank/DDBJ whole genome shotgun (WGS) entry which is preliminary data.</text>
</comment>
<dbReference type="Gene3D" id="2.60.220.50">
    <property type="match status" value="1"/>
</dbReference>
<feature type="transmembrane region" description="Helical" evidence="5">
    <location>
        <begin position="463"/>
        <end position="487"/>
    </location>
</feature>
<dbReference type="PANTHER" id="PTHR12011:SF347">
    <property type="entry name" value="FI21270P1-RELATED"/>
    <property type="match status" value="1"/>
</dbReference>
<dbReference type="EMBL" id="CAJNRE010011732">
    <property type="protein sequence ID" value="CAF2104489.1"/>
    <property type="molecule type" value="Genomic_DNA"/>
</dbReference>
<dbReference type="EMBL" id="CAJOBJ010003831">
    <property type="protein sequence ID" value="CAF3979618.1"/>
    <property type="molecule type" value="Genomic_DNA"/>
</dbReference>
<dbReference type="Proteomes" id="UP000663824">
    <property type="component" value="Unassembled WGS sequence"/>
</dbReference>
<comment type="subcellular location">
    <subcellularLocation>
        <location evidence="1">Membrane</location>
        <topology evidence="1">Multi-pass membrane protein</topology>
    </subcellularLocation>
</comment>
<protein>
    <recommendedName>
        <fullName evidence="7">G-protein coupled receptors family 2 profile 2 domain-containing protein</fullName>
    </recommendedName>
</protein>
<gene>
    <name evidence="10" type="ORF">GIL414_LOCUS10606</name>
    <name evidence="8" type="ORF">KQP761_LOCUS9334</name>
    <name evidence="9" type="ORF">MBJ925_LOCUS23008</name>
    <name evidence="11" type="ORF">SMN809_LOCUS12519</name>
</gene>
<feature type="transmembrane region" description="Helical" evidence="5">
    <location>
        <begin position="543"/>
        <end position="566"/>
    </location>
</feature>
<evidence type="ECO:0000256" key="4">
    <source>
        <dbReference type="ARBA" id="ARBA00023136"/>
    </source>
</evidence>
<feature type="transmembrane region" description="Helical" evidence="5">
    <location>
        <begin position="417"/>
        <end position="443"/>
    </location>
</feature>
<accession>A0A815KBM5</accession>
<sequence>MMKIIRFCLIYLLNFGIHLAIVNSSGKVKLFHDEDYKTVFEKIKHERSQARFIKSYQAKTNDVQNQIYLNDTSEFMSSLIPLTTSSGTTSITQPTLNATYIITSIQILGQDANLPYNPDSCDFENLTRLQNGTCVSKFHGQIIAAGILNSPSNNVTDTAYAISLYMSSVTQTNQMNVMSVNVIDNIMDNLHGVNLTLNSNSSFLIIHTPGSQILGASFSDGIGGRIVDISNKENLTHSNISAAAIINEQSLNNAVSLNMLIVYQPTLYENIMDTSTNKTLASCVIIANLETKNNSISVPTVISLFFKPLDQYKKNGIGKYLCSFYDEINSKWNESGCTEPLHITEYGRYECSCNHLTSFALIWLPESLSSDNITKKLDAQDIFSLIFQCISIICFTVVIIHAISVKMANSSMNIPAINLLPLISTASTTMLFIFFIILSSIVYTQTSSANQTLCFTSSSVLMFIVYFLLIFMFCVKTSAGYFYYLRFVRLFPLPSYRKLSIMLIISFVLSFVCVILAIGFNSKSSFNVTQLYPYKLCWFTRHVIYYFLTIPLCIFLLINIITIILVTKSIIKYARNAPTTKQINERLKRCVVVLLSSCITQGIGWLVGPFISFLSPAAGNILSWIFIILNGLEGVWSIVLYILIRSHQIDKERSISAAIELLKSTGITSTKNKNSSQSRELTGNKIDVIQKTAEQEQPYAINDIRKRESTNFSFLGGDYNK</sequence>
<evidence type="ECO:0000256" key="6">
    <source>
        <dbReference type="SAM" id="SignalP"/>
    </source>
</evidence>
<dbReference type="OrthoDB" id="1100386at2759"/>
<evidence type="ECO:0000256" key="1">
    <source>
        <dbReference type="ARBA" id="ARBA00004141"/>
    </source>
</evidence>
<feature type="transmembrane region" description="Helical" evidence="5">
    <location>
        <begin position="499"/>
        <end position="520"/>
    </location>
</feature>
<dbReference type="AlphaFoldDB" id="A0A815KBM5"/>
<proteinExistence type="predicted"/>
<dbReference type="Gene3D" id="1.20.1070.10">
    <property type="entry name" value="Rhodopsin 7-helix transmembrane proteins"/>
    <property type="match status" value="1"/>
</dbReference>
<reference evidence="8" key="1">
    <citation type="submission" date="2021-02" db="EMBL/GenBank/DDBJ databases">
        <authorList>
            <person name="Nowell W R."/>
        </authorList>
    </citation>
    <scope>NUCLEOTIDE SEQUENCE</scope>
</reference>
<feature type="transmembrane region" description="Helical" evidence="5">
    <location>
        <begin position="621"/>
        <end position="644"/>
    </location>
</feature>
<dbReference type="PANTHER" id="PTHR12011">
    <property type="entry name" value="ADHESION G-PROTEIN COUPLED RECEPTOR"/>
    <property type="match status" value="1"/>
</dbReference>
<evidence type="ECO:0000313" key="10">
    <source>
        <dbReference type="EMBL" id="CAF3979618.1"/>
    </source>
</evidence>